<evidence type="ECO:0000313" key="6">
    <source>
        <dbReference type="EMBL" id="CAB4896566.1"/>
    </source>
</evidence>
<dbReference type="SUPFAM" id="SSF63829">
    <property type="entry name" value="Calcium-dependent phosphotriesterase"/>
    <property type="match status" value="1"/>
</dbReference>
<dbReference type="EMBL" id="CAFBLJ010000020">
    <property type="protein sequence ID" value="CAB4862833.1"/>
    <property type="molecule type" value="Genomic_DNA"/>
</dbReference>
<dbReference type="Gene3D" id="2.80.10.50">
    <property type="match status" value="3"/>
</dbReference>
<dbReference type="EMBL" id="CAEZYH010000013">
    <property type="protein sequence ID" value="CAB4713351.1"/>
    <property type="molecule type" value="Genomic_DNA"/>
</dbReference>
<dbReference type="EMBL" id="CAFBMF010000033">
    <property type="protein sequence ID" value="CAB4896566.1"/>
    <property type="molecule type" value="Genomic_DNA"/>
</dbReference>
<reference evidence="3" key="1">
    <citation type="submission" date="2020-05" db="EMBL/GenBank/DDBJ databases">
        <authorList>
            <person name="Chiriac C."/>
            <person name="Salcher M."/>
            <person name="Ghai R."/>
            <person name="Kavagutti S V."/>
        </authorList>
    </citation>
    <scope>NUCLEOTIDE SEQUENCE</scope>
</reference>
<dbReference type="NCBIfam" id="TIGR02608">
    <property type="entry name" value="delta_60_rpt"/>
    <property type="match status" value="7"/>
</dbReference>
<evidence type="ECO:0000256" key="1">
    <source>
        <dbReference type="SAM" id="Phobius"/>
    </source>
</evidence>
<evidence type="ECO:0000313" key="7">
    <source>
        <dbReference type="EMBL" id="CAB5034824.1"/>
    </source>
</evidence>
<evidence type="ECO:0000313" key="5">
    <source>
        <dbReference type="EMBL" id="CAB4862833.1"/>
    </source>
</evidence>
<sequence>MKKLVAVIVALIAILMSRSIAFASDGDLDTSWGGDGVVVSTHTDASAAYAIANYPDNRVLVVGPVTDSPTSRILVNRFLADGSADTSCNGTGEFVDTVNDAVASDVVVLSDGSFLVAGTIQINNKGALFVAKFTSTCNLDGTFGTAGIATYSAGDSTAGTALAIQSNGSIVVSGYEYLTVSDGGAQRILVVRFTTSGNPDTSFGTNGRFMSSINEEGQARDVVIDSSGQIIFVGSIVGTSAPDAAIVGRLTSNGLLDSTFATQGYLINEFNGDPRLNAIAVRPNGNLVAVGTYGGPLPSAQQSPIVVCLTQAGAFDSDCGVNGWTYLPTLNIDVYADDVFVTSDNKILLSGMIDPSNPFVMRLNHNGTPDNGFATSGTWRGASLIGRMYSVTIQSDGRILAAGGLDTQGTMSVGVVRLANTVVTPSTTTTTTTSTTVAPLVTTTSTTIAANQLPATGRDENGLLFAVAVFGIGILLMGMRRRALR</sequence>
<protein>
    <submittedName>
        <fullName evidence="3">Unannotated protein</fullName>
    </submittedName>
</protein>
<dbReference type="InterPro" id="IPR013431">
    <property type="entry name" value="Delta_60_rpt"/>
</dbReference>
<accession>A0A6J6UTV3</accession>
<dbReference type="EMBL" id="CAFAAL010000110">
    <property type="protein sequence ID" value="CAB4810176.1"/>
    <property type="molecule type" value="Genomic_DNA"/>
</dbReference>
<proteinExistence type="predicted"/>
<name>A0A6J6UTV3_9ZZZZ</name>
<dbReference type="EMBL" id="CAEZZP010000008">
    <property type="protein sequence ID" value="CAB4763220.1"/>
    <property type="molecule type" value="Genomic_DNA"/>
</dbReference>
<keyword evidence="1" id="KW-0812">Transmembrane</keyword>
<evidence type="ECO:0000313" key="2">
    <source>
        <dbReference type="EMBL" id="CAB4713351.1"/>
    </source>
</evidence>
<feature type="transmembrane region" description="Helical" evidence="1">
    <location>
        <begin position="462"/>
        <end position="479"/>
    </location>
</feature>
<keyword evidence="1" id="KW-0472">Membrane</keyword>
<keyword evidence="1" id="KW-1133">Transmembrane helix</keyword>
<evidence type="ECO:0000313" key="3">
    <source>
        <dbReference type="EMBL" id="CAB4763220.1"/>
    </source>
</evidence>
<evidence type="ECO:0000313" key="4">
    <source>
        <dbReference type="EMBL" id="CAB4810176.1"/>
    </source>
</evidence>
<dbReference type="Pfam" id="PF17164">
    <property type="entry name" value="DUF5122"/>
    <property type="match status" value="3"/>
</dbReference>
<dbReference type="EMBL" id="CAFBPS010000125">
    <property type="protein sequence ID" value="CAB5034824.1"/>
    <property type="molecule type" value="Genomic_DNA"/>
</dbReference>
<gene>
    <name evidence="2" type="ORF">UFOPK2658_00543</name>
    <name evidence="3" type="ORF">UFOPK2880_00243</name>
    <name evidence="4" type="ORF">UFOPK3004_01185</name>
    <name evidence="5" type="ORF">UFOPK3304_00553</name>
    <name evidence="6" type="ORF">UFOPK3494_00704</name>
    <name evidence="7" type="ORF">UFOPK4134_01388</name>
</gene>
<organism evidence="3">
    <name type="scientific">freshwater metagenome</name>
    <dbReference type="NCBI Taxonomy" id="449393"/>
    <lineage>
        <taxon>unclassified sequences</taxon>
        <taxon>metagenomes</taxon>
        <taxon>ecological metagenomes</taxon>
    </lineage>
</organism>
<dbReference type="AlphaFoldDB" id="A0A6J6UTV3"/>